<comment type="subcellular location">
    <subcellularLocation>
        <location evidence="1">Cytoplasm</location>
        <location evidence="1">Cytosol</location>
    </subcellularLocation>
</comment>
<dbReference type="GeneTree" id="ENSGT00940000177773"/>
<dbReference type="InParanoid" id="A0A4W6FA17"/>
<reference evidence="7" key="2">
    <citation type="submission" date="2025-08" db="UniProtKB">
        <authorList>
            <consortium name="Ensembl"/>
        </authorList>
    </citation>
    <scope>IDENTIFICATION</scope>
</reference>
<dbReference type="GO" id="GO:0042981">
    <property type="term" value="P:regulation of apoptotic process"/>
    <property type="evidence" value="ECO:0007669"/>
    <property type="project" value="InterPro"/>
</dbReference>
<evidence type="ECO:0000313" key="7">
    <source>
        <dbReference type="Ensembl" id="ENSLCAP00010046967.1"/>
    </source>
</evidence>
<dbReference type="GO" id="GO:0006954">
    <property type="term" value="P:inflammatory response"/>
    <property type="evidence" value="ECO:0007669"/>
    <property type="project" value="UniProtKB-KW"/>
</dbReference>
<organism evidence="7 8">
    <name type="scientific">Lates calcarifer</name>
    <name type="common">Barramundi</name>
    <name type="synonym">Holocentrus calcarifer</name>
    <dbReference type="NCBI Taxonomy" id="8187"/>
    <lineage>
        <taxon>Eukaryota</taxon>
        <taxon>Metazoa</taxon>
        <taxon>Chordata</taxon>
        <taxon>Craniata</taxon>
        <taxon>Vertebrata</taxon>
        <taxon>Euteleostomi</taxon>
        <taxon>Actinopterygii</taxon>
        <taxon>Neopterygii</taxon>
        <taxon>Teleostei</taxon>
        <taxon>Neoteleostei</taxon>
        <taxon>Acanthomorphata</taxon>
        <taxon>Carangaria</taxon>
        <taxon>Carangaria incertae sedis</taxon>
        <taxon>Centropomidae</taxon>
        <taxon>Lates</taxon>
    </lineage>
</organism>
<keyword evidence="3" id="KW-0399">Innate immunity</keyword>
<dbReference type="Gene3D" id="1.10.533.10">
    <property type="entry name" value="Death Domain, Fas"/>
    <property type="match status" value="1"/>
</dbReference>
<accession>A0A4W6FA17</accession>
<reference evidence="7" key="3">
    <citation type="submission" date="2025-09" db="UniProtKB">
        <authorList>
            <consortium name="Ensembl"/>
        </authorList>
    </citation>
    <scope>IDENTIFICATION</scope>
</reference>
<evidence type="ECO:0000256" key="2">
    <source>
        <dbReference type="ARBA" id="ARBA00022490"/>
    </source>
</evidence>
<dbReference type="SUPFAM" id="SSF47986">
    <property type="entry name" value="DEATH domain"/>
    <property type="match status" value="1"/>
</dbReference>
<dbReference type="Pfam" id="PF00619">
    <property type="entry name" value="CARD"/>
    <property type="match status" value="1"/>
</dbReference>
<keyword evidence="8" id="KW-1185">Reference proteome</keyword>
<dbReference type="InterPro" id="IPR011029">
    <property type="entry name" value="DEATH-like_dom_sf"/>
</dbReference>
<evidence type="ECO:0000256" key="4">
    <source>
        <dbReference type="ARBA" id="ARBA00022859"/>
    </source>
</evidence>
<dbReference type="GO" id="GO:0005829">
    <property type="term" value="C:cytosol"/>
    <property type="evidence" value="ECO:0007669"/>
    <property type="project" value="UniProtKB-SubCell"/>
</dbReference>
<keyword evidence="5" id="KW-0395">Inflammatory response</keyword>
<dbReference type="InterPro" id="IPR051249">
    <property type="entry name" value="NLRP_Inflammasome"/>
</dbReference>
<feature type="domain" description="CARD" evidence="6">
    <location>
        <begin position="2"/>
        <end position="62"/>
    </location>
</feature>
<dbReference type="PANTHER" id="PTHR46985:SF2">
    <property type="entry name" value="APOPTOSIS-ASSOCIATED SPECK-LIKE PROTEIN CONTAINING A CARD"/>
    <property type="match status" value="1"/>
</dbReference>
<dbReference type="AlphaFoldDB" id="A0A4W6FA17"/>
<keyword evidence="2" id="KW-0963">Cytoplasm</keyword>
<dbReference type="InterPro" id="IPR001315">
    <property type="entry name" value="CARD"/>
</dbReference>
<proteinExistence type="predicted"/>
<keyword evidence="4" id="KW-0391">Immunity</keyword>
<name>A0A4W6FA17_LATCA</name>
<dbReference type="Proteomes" id="UP000314980">
    <property type="component" value="Unassembled WGS sequence"/>
</dbReference>
<dbReference type="Ensembl" id="ENSLCAT00010048103.1">
    <property type="protein sequence ID" value="ENSLCAP00010046967.1"/>
    <property type="gene ID" value="ENSLCAG00010021776.1"/>
</dbReference>
<evidence type="ECO:0000259" key="6">
    <source>
        <dbReference type="PROSITE" id="PS50209"/>
    </source>
</evidence>
<dbReference type="GO" id="GO:0045087">
    <property type="term" value="P:innate immune response"/>
    <property type="evidence" value="ECO:0007669"/>
    <property type="project" value="UniProtKB-KW"/>
</dbReference>
<dbReference type="STRING" id="8187.ENSLCAP00010046967"/>
<evidence type="ECO:0000313" key="8">
    <source>
        <dbReference type="Proteomes" id="UP000314980"/>
    </source>
</evidence>
<protein>
    <recommendedName>
        <fullName evidence="6">CARD domain-containing protein</fullName>
    </recommendedName>
</protein>
<evidence type="ECO:0000256" key="3">
    <source>
        <dbReference type="ARBA" id="ARBA00022588"/>
    </source>
</evidence>
<evidence type="ECO:0000256" key="5">
    <source>
        <dbReference type="ARBA" id="ARBA00023198"/>
    </source>
</evidence>
<evidence type="ECO:0000256" key="1">
    <source>
        <dbReference type="ARBA" id="ARBA00004514"/>
    </source>
</evidence>
<dbReference type="PROSITE" id="PS50209">
    <property type="entry name" value="CARD"/>
    <property type="match status" value="1"/>
</dbReference>
<sequence length="81" mass="9209">TDHKDGQHFIDRHRTALIQRVNDTGPILDELMDWGLISSENYESVRALKTTQDQMRAILKPVSAARMKHLRPLISELEGSG</sequence>
<reference evidence="8" key="1">
    <citation type="submission" date="2015-09" db="EMBL/GenBank/DDBJ databases">
        <authorList>
            <person name="Sai Rama Sridatta P."/>
        </authorList>
    </citation>
    <scope>NUCLEOTIDE SEQUENCE [LARGE SCALE GENOMIC DNA]</scope>
</reference>
<dbReference type="PANTHER" id="PTHR46985">
    <property type="entry name" value="NACHT, LRR AND PYD DOMAINS-CONTAINING PROTEIN 1"/>
    <property type="match status" value="1"/>
</dbReference>